<dbReference type="NCBIfam" id="TIGR02225">
    <property type="entry name" value="recomb_XerD"/>
    <property type="match status" value="1"/>
</dbReference>
<protein>
    <recommendedName>
        <fullName evidence="3 11">Tyrosine recombinase XerD</fullName>
    </recommendedName>
</protein>
<keyword evidence="7 11" id="KW-0229">DNA integration</keyword>
<dbReference type="InterPro" id="IPR044068">
    <property type="entry name" value="CB"/>
</dbReference>
<dbReference type="AlphaFoldDB" id="A0A1L9BDK8"/>
<dbReference type="PROSITE" id="PS51898">
    <property type="entry name" value="TYR_RECOMBINASE"/>
    <property type="match status" value="1"/>
</dbReference>
<keyword evidence="6 11" id="KW-0159">Chromosome partition</keyword>
<dbReference type="InterPro" id="IPR011932">
    <property type="entry name" value="Recomb_XerD"/>
</dbReference>
<dbReference type="OrthoDB" id="9801717at2"/>
<feature type="active site" description="O-(3'-phospho-DNA)-tyrosine intermediate" evidence="11">
    <location>
        <position position="276"/>
    </location>
</feature>
<keyword evidence="4 11" id="KW-0963">Cytoplasm</keyword>
<dbReference type="Gene3D" id="1.10.150.130">
    <property type="match status" value="1"/>
</dbReference>
<dbReference type="NCBIfam" id="NF001399">
    <property type="entry name" value="PRK00283.1"/>
    <property type="match status" value="1"/>
</dbReference>
<evidence type="ECO:0000256" key="8">
    <source>
        <dbReference type="ARBA" id="ARBA00023125"/>
    </source>
</evidence>
<dbReference type="SUPFAM" id="SSF47823">
    <property type="entry name" value="lambda integrase-like, N-terminal domain"/>
    <property type="match status" value="1"/>
</dbReference>
<dbReference type="PANTHER" id="PTHR30349:SF81">
    <property type="entry name" value="TYROSINE RECOMBINASE XERC"/>
    <property type="match status" value="1"/>
</dbReference>
<dbReference type="InterPro" id="IPR010998">
    <property type="entry name" value="Integrase_recombinase_N"/>
</dbReference>
<feature type="active site" evidence="11">
    <location>
        <position position="146"/>
    </location>
</feature>
<organism evidence="15 16">
    <name type="scientific">Cystobacter ferrugineus</name>
    <dbReference type="NCBI Taxonomy" id="83449"/>
    <lineage>
        <taxon>Bacteria</taxon>
        <taxon>Pseudomonadati</taxon>
        <taxon>Myxococcota</taxon>
        <taxon>Myxococcia</taxon>
        <taxon>Myxococcales</taxon>
        <taxon>Cystobacterineae</taxon>
        <taxon>Archangiaceae</taxon>
        <taxon>Cystobacter</taxon>
    </lineage>
</organism>
<evidence type="ECO:0000259" key="13">
    <source>
        <dbReference type="PROSITE" id="PS51898"/>
    </source>
</evidence>
<evidence type="ECO:0000259" key="14">
    <source>
        <dbReference type="PROSITE" id="PS51900"/>
    </source>
</evidence>
<dbReference type="Pfam" id="PF00589">
    <property type="entry name" value="Phage_integrase"/>
    <property type="match status" value="1"/>
</dbReference>
<keyword evidence="9 11" id="KW-0233">DNA recombination</keyword>
<feature type="active site" evidence="11">
    <location>
        <position position="244"/>
    </location>
</feature>
<keyword evidence="5 11" id="KW-0132">Cell division</keyword>
<feature type="region of interest" description="Disordered" evidence="12">
    <location>
        <begin position="291"/>
        <end position="318"/>
    </location>
</feature>
<comment type="subcellular location">
    <subcellularLocation>
        <location evidence="1 11">Cytoplasm</location>
    </subcellularLocation>
</comment>
<evidence type="ECO:0000256" key="3">
    <source>
        <dbReference type="ARBA" id="ARBA00015810"/>
    </source>
</evidence>
<comment type="subunit">
    <text evidence="11">Forms a cyclic heterotetrameric complex composed of two molecules of XerC and two molecules of XerD.</text>
</comment>
<dbReference type="GO" id="GO:0003677">
    <property type="term" value="F:DNA binding"/>
    <property type="evidence" value="ECO:0007669"/>
    <property type="project" value="UniProtKB-UniRule"/>
</dbReference>
<dbReference type="InterPro" id="IPR023009">
    <property type="entry name" value="Tyrosine_recombinase_XerC/XerD"/>
</dbReference>
<comment type="similarity">
    <text evidence="2 11">Belongs to the 'phage' integrase family. XerD subfamily.</text>
</comment>
<evidence type="ECO:0000313" key="16">
    <source>
        <dbReference type="Proteomes" id="UP000182229"/>
    </source>
</evidence>
<dbReference type="GO" id="GO:0005737">
    <property type="term" value="C:cytoplasm"/>
    <property type="evidence" value="ECO:0007669"/>
    <property type="project" value="UniProtKB-SubCell"/>
</dbReference>
<evidence type="ECO:0000256" key="5">
    <source>
        <dbReference type="ARBA" id="ARBA00022618"/>
    </source>
</evidence>
<keyword evidence="16" id="KW-1185">Reference proteome</keyword>
<dbReference type="GO" id="GO:0009037">
    <property type="term" value="F:tyrosine-based site-specific recombinase activity"/>
    <property type="evidence" value="ECO:0007669"/>
    <property type="project" value="UniProtKB-UniRule"/>
</dbReference>
<evidence type="ECO:0000256" key="11">
    <source>
        <dbReference type="HAMAP-Rule" id="MF_01807"/>
    </source>
</evidence>
<feature type="active site" evidence="11">
    <location>
        <position position="267"/>
    </location>
</feature>
<dbReference type="Pfam" id="PF02899">
    <property type="entry name" value="Phage_int_SAM_1"/>
    <property type="match status" value="1"/>
</dbReference>
<comment type="caution">
    <text evidence="15">The sequence shown here is derived from an EMBL/GenBank/DDBJ whole genome shotgun (WGS) entry which is preliminary data.</text>
</comment>
<gene>
    <name evidence="11" type="primary">xerD</name>
    <name evidence="15" type="ORF">BON30_15020</name>
</gene>
<dbReference type="SUPFAM" id="SSF56349">
    <property type="entry name" value="DNA breaking-rejoining enzymes"/>
    <property type="match status" value="1"/>
</dbReference>
<evidence type="ECO:0000256" key="12">
    <source>
        <dbReference type="SAM" id="MobiDB-lite"/>
    </source>
</evidence>
<dbReference type="PROSITE" id="PS51900">
    <property type="entry name" value="CB"/>
    <property type="match status" value="1"/>
</dbReference>
<dbReference type="GO" id="GO:0006313">
    <property type="term" value="P:DNA transposition"/>
    <property type="evidence" value="ECO:0007669"/>
    <property type="project" value="UniProtKB-UniRule"/>
</dbReference>
<accession>A0A1L9BDK8</accession>
<dbReference type="GO" id="GO:0051301">
    <property type="term" value="P:cell division"/>
    <property type="evidence" value="ECO:0007669"/>
    <property type="project" value="UniProtKB-KW"/>
</dbReference>
<sequence length="318" mass="35131">MEAYLDAFIAFIRAERGLSGKTVDAYAADLAVYFAELKQRGIIQPERVTAEDILRHLSALNARGLSRRSQARHLAAIRGFHRFLVAEKYLEKDATEDIDTPRSARKLPVFLTLEEVEQLLAAPEERTPVGQRDKAMLEVLYATGLRVSELVGLGINDIQLSAGYLVAKGKGSKERIVPVGSIAAEKVQAYLDGARPVLLGKRESQALFVTPRGDGFTRQGFWKLLKRYALKAGIRKPLSPHKLRHSFATHLVERGADLRAVQAMLGHADLATTQIYTHVNSARLRAVYDHAHPRGDDVRGRGGSMGGKAPTRRPARKT</sequence>
<keyword evidence="8 11" id="KW-0238">DNA-binding</keyword>
<dbReference type="NCBIfam" id="NF040815">
    <property type="entry name" value="recomb_XerA_Arch"/>
    <property type="match status" value="1"/>
</dbReference>
<dbReference type="InterPro" id="IPR013762">
    <property type="entry name" value="Integrase-like_cat_sf"/>
</dbReference>
<evidence type="ECO:0000313" key="15">
    <source>
        <dbReference type="EMBL" id="OJH40341.1"/>
    </source>
</evidence>
<dbReference type="Gene3D" id="1.10.443.10">
    <property type="entry name" value="Intergrase catalytic core"/>
    <property type="match status" value="1"/>
</dbReference>
<dbReference type="InterPro" id="IPR004107">
    <property type="entry name" value="Integrase_SAM-like_N"/>
</dbReference>
<evidence type="ECO:0000256" key="1">
    <source>
        <dbReference type="ARBA" id="ARBA00004496"/>
    </source>
</evidence>
<reference evidence="15 16" key="2">
    <citation type="submission" date="2016-12" db="EMBL/GenBank/DDBJ databases">
        <title>Draft Genome Sequence of Cystobacter ferrugineus Strain Cbfe23.</title>
        <authorList>
            <person name="Akbar S."/>
            <person name="Dowd S.E."/>
            <person name="Stevens D.C."/>
        </authorList>
    </citation>
    <scope>NUCLEOTIDE SEQUENCE [LARGE SCALE GENOMIC DNA]</scope>
    <source>
        <strain evidence="15 16">Cbfe23</strain>
    </source>
</reference>
<evidence type="ECO:0000256" key="2">
    <source>
        <dbReference type="ARBA" id="ARBA00010450"/>
    </source>
</evidence>
<dbReference type="CDD" id="cd00798">
    <property type="entry name" value="INT_XerDC_C"/>
    <property type="match status" value="1"/>
</dbReference>
<proteinExistence type="inferred from homology"/>
<dbReference type="PANTHER" id="PTHR30349">
    <property type="entry name" value="PHAGE INTEGRASE-RELATED"/>
    <property type="match status" value="1"/>
</dbReference>
<feature type="domain" description="Tyr recombinase" evidence="13">
    <location>
        <begin position="106"/>
        <end position="289"/>
    </location>
</feature>
<dbReference type="GO" id="GO:0007059">
    <property type="term" value="P:chromosome segregation"/>
    <property type="evidence" value="ECO:0007669"/>
    <property type="project" value="UniProtKB-UniRule"/>
</dbReference>
<dbReference type="Proteomes" id="UP000182229">
    <property type="component" value="Unassembled WGS sequence"/>
</dbReference>
<dbReference type="InterPro" id="IPR050090">
    <property type="entry name" value="Tyrosine_recombinase_XerCD"/>
</dbReference>
<comment type="function">
    <text evidence="11">Site-specific tyrosine recombinase, which acts by catalyzing the cutting and rejoining of the recombining DNA molecules. The XerC-XerD complex is essential to convert dimers of the bacterial chromosome into monomers to permit their segregation at cell division. It also contributes to the segregational stability of plasmids.</text>
</comment>
<evidence type="ECO:0000256" key="10">
    <source>
        <dbReference type="ARBA" id="ARBA00023306"/>
    </source>
</evidence>
<evidence type="ECO:0000256" key="9">
    <source>
        <dbReference type="ARBA" id="ARBA00023172"/>
    </source>
</evidence>
<feature type="active site" evidence="11">
    <location>
        <position position="170"/>
    </location>
</feature>
<evidence type="ECO:0000256" key="4">
    <source>
        <dbReference type="ARBA" id="ARBA00022490"/>
    </source>
</evidence>
<evidence type="ECO:0000256" key="6">
    <source>
        <dbReference type="ARBA" id="ARBA00022829"/>
    </source>
</evidence>
<feature type="active site" evidence="11">
    <location>
        <position position="241"/>
    </location>
</feature>
<dbReference type="HAMAP" id="MF_01808">
    <property type="entry name" value="Recomb_XerC_XerD"/>
    <property type="match status" value="1"/>
</dbReference>
<evidence type="ECO:0000256" key="7">
    <source>
        <dbReference type="ARBA" id="ARBA00022908"/>
    </source>
</evidence>
<feature type="domain" description="Core-binding (CB)" evidence="14">
    <location>
        <begin position="1"/>
        <end position="85"/>
    </location>
</feature>
<dbReference type="HAMAP" id="MF_01807">
    <property type="entry name" value="Recomb_XerD"/>
    <property type="match status" value="1"/>
</dbReference>
<name>A0A1L9BDK8_9BACT</name>
<dbReference type="InterPro" id="IPR002104">
    <property type="entry name" value="Integrase_catalytic"/>
</dbReference>
<dbReference type="STRING" id="83449.BON30_15020"/>
<keyword evidence="10 11" id="KW-0131">Cell cycle</keyword>
<reference evidence="16" key="1">
    <citation type="submission" date="2016-11" db="EMBL/GenBank/DDBJ databases">
        <authorList>
            <person name="Shukria A."/>
            <person name="Stevens D.C."/>
        </authorList>
    </citation>
    <scope>NUCLEOTIDE SEQUENCE [LARGE SCALE GENOMIC DNA]</scope>
    <source>
        <strain evidence="16">Cbfe23</strain>
    </source>
</reference>
<feature type="compositionally biased region" description="Basic and acidic residues" evidence="12">
    <location>
        <begin position="291"/>
        <end position="300"/>
    </location>
</feature>
<dbReference type="InterPro" id="IPR011010">
    <property type="entry name" value="DNA_brk_join_enz"/>
</dbReference>
<dbReference type="EMBL" id="MPIN01000003">
    <property type="protein sequence ID" value="OJH40341.1"/>
    <property type="molecule type" value="Genomic_DNA"/>
</dbReference>
<dbReference type="RefSeq" id="WP_071898973.1">
    <property type="nucleotide sequence ID" value="NZ_MPIN01000003.1"/>
</dbReference>